<dbReference type="InterPro" id="IPR008271">
    <property type="entry name" value="Ser/Thr_kinase_AS"/>
</dbReference>
<reference evidence="5" key="1">
    <citation type="submission" date="2019-02" db="EMBL/GenBank/DDBJ databases">
        <title>FDA dAtabase for Regulatory Grade micrObial Sequences (FDA-ARGOS): Supporting development and validation of Infectious Disease Dx tests.</title>
        <authorList>
            <person name="Duncan R."/>
            <person name="Fisher C."/>
            <person name="Tallon L."/>
            <person name="Sadzewicz L."/>
            <person name="Sengamalay N."/>
            <person name="Ott S."/>
            <person name="Godinez A."/>
            <person name="Nagaraj S."/>
            <person name="Vavikolanu K."/>
            <person name="Nadendla S."/>
            <person name="Aluvathingal J."/>
            <person name="Sichtig H."/>
        </authorList>
    </citation>
    <scope>NUCLEOTIDE SEQUENCE [LARGE SCALE GENOMIC DNA]</scope>
    <source>
        <strain evidence="5">FDAARGOS_361</strain>
    </source>
</reference>
<gene>
    <name evidence="4" type="ORF">CGC21_6045</name>
</gene>
<evidence type="ECO:0000259" key="3">
    <source>
        <dbReference type="PROSITE" id="PS50011"/>
    </source>
</evidence>
<feature type="region of interest" description="Disordered" evidence="2">
    <location>
        <begin position="271"/>
        <end position="315"/>
    </location>
</feature>
<dbReference type="SUPFAM" id="SSF56112">
    <property type="entry name" value="Protein kinase-like (PK-like)"/>
    <property type="match status" value="1"/>
</dbReference>
<dbReference type="VEuPathDB" id="TriTrypDB:LdBPK_351020.1"/>
<sequence>MLHKYDKIEDAMAACVSLEYPLIVALHDKLPSFLNNADEATRGSGASGVAGGRSAAGLTFSFLPTSRSMAMIQSNSSFFADGSDSCEASHTAPDLAAAVANSSLGYLMRPANLTAAAAANASLMAQALADGEELALVPDFPLGSVQGGAAQREALLVTFLESRLGSVMLLHLIEAETPDYAAFSTAVPAAPGIPGTALPRVHIFFPPSAGMAPVVLSGSSLTPQSVYNCVQMGLLKFKVHTSPATASGSTDELLSFFSTTVAAMNREYARARQRANSASPISDSSTAPLLQQRHSDPAATTGTAADGEKPTTTAPIVAVPAQRAKGTSSSDALEAAHLIRVAGLPMSFTTSATARAAHKTILTTSSMTLQTVWRVVEKHLEWAQREVQQAQAASTWNGVTPPKPGAKFTFTIESSATPAEAAAVTVTTREEAARVRLQDYPRNTVFQVHFDGVAPPSPQPAVPAPAAATTSALRPNRYMCEGDVCRWRVPEDTPAPAAAAAAAAPPAPKAESALSPASVRLRCSLPNGKTLDLAQLDPSVATLRDDVRPAVADALGYDNFVFVCAYPPRRYSIETDEPLPLKDVELGRSSALRVVSLDGPTSPDASSRGSQPQQQPGHTRQMLEAERQTAMERLRQEQEQQGLGPSSSSRHQPDAEQRAQGKKSNRYFGGGSTEFIAEDGHDEAGKDSDGKRVAMEGLTPEQQEAFLSEQLRQLMNRHRRQVKGDAWLAMHRLRAVERSKAVHPQLFSESRYYTLLSQGRGAAYMPTIFGYSSECEFNVMAMELMGFSLEDLHEKCGNRFSLKTTLMLADQILWLIELVHSHSILHRDIKPDNFIMGRGKKAHHVHIIDFGLAKKYRDSQTNMHIPYKEGKSLTGTARYCSINTHLGAEQSRRDDMEGIAYLLIYFLRGSLPWQGLKTATKEQKYGLIAHVKMSTSVESLCKGLPIEFASFLNYSRALRFEDRPDYGYLRSMFRRLFEREGYQEDYVYDWTVRSMYETLTARQRKNAAKRGKKQK</sequence>
<dbReference type="VEuPathDB" id="TriTrypDB:LdCL_350014900"/>
<dbReference type="Proteomes" id="UP000318447">
    <property type="component" value="Unassembled WGS sequence"/>
</dbReference>
<name>A0A504X5S5_LEIDO</name>
<dbReference type="InterPro" id="IPR011009">
    <property type="entry name" value="Kinase-like_dom_sf"/>
</dbReference>
<protein>
    <recommendedName>
        <fullName evidence="1">non-specific serine/threonine protein kinase</fullName>
        <ecNumber evidence="1">2.7.11.1</ecNumber>
    </recommendedName>
</protein>
<feature type="compositionally biased region" description="Basic and acidic residues" evidence="2">
    <location>
        <begin position="678"/>
        <end position="690"/>
    </location>
</feature>
<evidence type="ECO:0000313" key="4">
    <source>
        <dbReference type="EMBL" id="TPP44376.1"/>
    </source>
</evidence>
<feature type="compositionally biased region" description="Polar residues" evidence="2">
    <location>
        <begin position="274"/>
        <end position="289"/>
    </location>
</feature>
<accession>A0A504X5S5</accession>
<dbReference type="Gene3D" id="1.10.510.10">
    <property type="entry name" value="Transferase(Phosphotransferase) domain 1"/>
    <property type="match status" value="1"/>
</dbReference>
<dbReference type="GO" id="GO:0004674">
    <property type="term" value="F:protein serine/threonine kinase activity"/>
    <property type="evidence" value="ECO:0007669"/>
    <property type="project" value="UniProtKB-EC"/>
</dbReference>
<comment type="caution">
    <text evidence="4">The sequence shown here is derived from an EMBL/GenBank/DDBJ whole genome shotgun (WGS) entry which is preliminary data.</text>
</comment>
<dbReference type="EMBL" id="RHLC01000003">
    <property type="protein sequence ID" value="TPP44376.1"/>
    <property type="molecule type" value="Genomic_DNA"/>
</dbReference>
<dbReference type="VEuPathDB" id="TriTrypDB:LdBPK_351010.1"/>
<evidence type="ECO:0000256" key="2">
    <source>
        <dbReference type="SAM" id="MobiDB-lite"/>
    </source>
</evidence>
<dbReference type="AlphaFoldDB" id="A0A504X5S5"/>
<dbReference type="PROSITE" id="PS50011">
    <property type="entry name" value="PROTEIN_KINASE_DOM"/>
    <property type="match status" value="1"/>
</dbReference>
<feature type="region of interest" description="Disordered" evidence="2">
    <location>
        <begin position="595"/>
        <end position="690"/>
    </location>
</feature>
<evidence type="ECO:0000313" key="5">
    <source>
        <dbReference type="Proteomes" id="UP000318447"/>
    </source>
</evidence>
<dbReference type="SUPFAM" id="SSF54236">
    <property type="entry name" value="Ubiquitin-like"/>
    <property type="match status" value="1"/>
</dbReference>
<evidence type="ECO:0000256" key="1">
    <source>
        <dbReference type="ARBA" id="ARBA00012513"/>
    </source>
</evidence>
<dbReference type="VEuPathDB" id="TriTrypDB:LdCL_350015000"/>
<dbReference type="InterPro" id="IPR029071">
    <property type="entry name" value="Ubiquitin-like_domsf"/>
</dbReference>
<feature type="domain" description="Protein kinase" evidence="3">
    <location>
        <begin position="662"/>
        <end position="977"/>
    </location>
</feature>
<dbReference type="FunFam" id="1.10.510.10:FF:001265">
    <property type="entry name" value="Casein kinase I, putative"/>
    <property type="match status" value="1"/>
</dbReference>
<dbReference type="InterPro" id="IPR000719">
    <property type="entry name" value="Prot_kinase_dom"/>
</dbReference>
<organism evidence="4 5">
    <name type="scientific">Leishmania donovani</name>
    <dbReference type="NCBI Taxonomy" id="5661"/>
    <lineage>
        <taxon>Eukaryota</taxon>
        <taxon>Discoba</taxon>
        <taxon>Euglenozoa</taxon>
        <taxon>Kinetoplastea</taxon>
        <taxon>Metakinetoplastina</taxon>
        <taxon>Trypanosomatida</taxon>
        <taxon>Trypanosomatidae</taxon>
        <taxon>Leishmaniinae</taxon>
        <taxon>Leishmania</taxon>
    </lineage>
</organism>
<feature type="compositionally biased region" description="Basic and acidic residues" evidence="2">
    <location>
        <begin position="621"/>
        <end position="638"/>
    </location>
</feature>
<proteinExistence type="predicted"/>
<dbReference type="SMART" id="SM00220">
    <property type="entry name" value="S_TKc"/>
    <property type="match status" value="1"/>
</dbReference>
<dbReference type="PROSITE" id="PS00108">
    <property type="entry name" value="PROTEIN_KINASE_ST"/>
    <property type="match status" value="1"/>
</dbReference>
<dbReference type="GO" id="GO:0005524">
    <property type="term" value="F:ATP binding"/>
    <property type="evidence" value="ECO:0007669"/>
    <property type="project" value="InterPro"/>
</dbReference>
<dbReference type="VEuPathDB" id="TriTrypDB:LDHU3_35.1260"/>
<dbReference type="InterPro" id="IPR050235">
    <property type="entry name" value="CK1_Ser-Thr_kinase"/>
</dbReference>
<dbReference type="PANTHER" id="PTHR11909">
    <property type="entry name" value="CASEIN KINASE-RELATED"/>
    <property type="match status" value="1"/>
</dbReference>
<dbReference type="VEuPathDB" id="TriTrypDB:LDHU3_35.1250"/>
<dbReference type="EC" id="2.7.11.1" evidence="1"/>
<keyword evidence="4" id="KW-0418">Kinase</keyword>
<keyword evidence="4" id="KW-0808">Transferase</keyword>
<dbReference type="Pfam" id="PF00069">
    <property type="entry name" value="Pkinase"/>
    <property type="match status" value="1"/>
</dbReference>